<evidence type="ECO:0000256" key="5">
    <source>
        <dbReference type="ARBA" id="ARBA00022989"/>
    </source>
</evidence>
<accession>A0A0F6SDT2</accession>
<reference evidence="8 9" key="1">
    <citation type="submission" date="2015-03" db="EMBL/GenBank/DDBJ databases">
        <title>Genome assembly of Sandaracinus amylolyticus DSM 53668.</title>
        <authorList>
            <person name="Sharma G."/>
            <person name="Subramanian S."/>
        </authorList>
    </citation>
    <scope>NUCLEOTIDE SEQUENCE [LARGE SCALE GENOMIC DNA]</scope>
    <source>
        <strain evidence="8 9">DSM 53668</strain>
    </source>
</reference>
<dbReference type="InterPro" id="IPR003400">
    <property type="entry name" value="ExbD"/>
</dbReference>
<evidence type="ECO:0000256" key="6">
    <source>
        <dbReference type="ARBA" id="ARBA00023136"/>
    </source>
</evidence>
<dbReference type="STRING" id="927083.DB32_001138"/>
<dbReference type="RefSeq" id="WP_053231391.1">
    <property type="nucleotide sequence ID" value="NZ_CP011125.1"/>
</dbReference>
<evidence type="ECO:0000256" key="1">
    <source>
        <dbReference type="ARBA" id="ARBA00004162"/>
    </source>
</evidence>
<dbReference type="GO" id="GO:0022857">
    <property type="term" value="F:transmembrane transporter activity"/>
    <property type="evidence" value="ECO:0007669"/>
    <property type="project" value="InterPro"/>
</dbReference>
<dbReference type="KEGG" id="samy:DB32_001138"/>
<dbReference type="Pfam" id="PF02472">
    <property type="entry name" value="ExbD"/>
    <property type="match status" value="1"/>
</dbReference>
<keyword evidence="9" id="KW-1185">Reference proteome</keyword>
<dbReference type="Gene3D" id="3.30.420.270">
    <property type="match status" value="1"/>
</dbReference>
<evidence type="ECO:0000256" key="4">
    <source>
        <dbReference type="ARBA" id="ARBA00022692"/>
    </source>
</evidence>
<organism evidence="8 9">
    <name type="scientific">Sandaracinus amylolyticus</name>
    <dbReference type="NCBI Taxonomy" id="927083"/>
    <lineage>
        <taxon>Bacteria</taxon>
        <taxon>Pseudomonadati</taxon>
        <taxon>Myxococcota</taxon>
        <taxon>Polyangia</taxon>
        <taxon>Polyangiales</taxon>
        <taxon>Sandaracinaceae</taxon>
        <taxon>Sandaracinus</taxon>
    </lineage>
</organism>
<name>A0A0F6SDT2_9BACT</name>
<protein>
    <submittedName>
        <fullName evidence="8">TolR-like protein</fullName>
    </submittedName>
</protein>
<gene>
    <name evidence="8" type="ORF">DB32_001138</name>
</gene>
<comment type="subcellular location">
    <subcellularLocation>
        <location evidence="1">Cell membrane</location>
        <topology evidence="1">Single-pass membrane protein</topology>
    </subcellularLocation>
    <subcellularLocation>
        <location evidence="7">Cell membrane</location>
        <topology evidence="7">Single-pass type II membrane protein</topology>
    </subcellularLocation>
</comment>
<proteinExistence type="inferred from homology"/>
<dbReference type="Proteomes" id="UP000034883">
    <property type="component" value="Chromosome"/>
</dbReference>
<evidence type="ECO:0000256" key="2">
    <source>
        <dbReference type="ARBA" id="ARBA00005811"/>
    </source>
</evidence>
<keyword evidence="3" id="KW-1003">Cell membrane</keyword>
<keyword evidence="6" id="KW-0472">Membrane</keyword>
<sequence length="177" mass="18497">MASPLSIARHVRRALARRRSDAPLDGELNIVPFLDIITNLLLFLLATAGSVMMVAQVDAQLPRGPRGASTNVVATPSVTIVARGVVIAGPGGFATAECTATTRTYAVAVPRRDGAIDSAALSACAARLHASLGQDDRVILSADPNVPYDELVRAMDALRADGDRPLFSDILLSAGVR</sequence>
<evidence type="ECO:0000313" key="9">
    <source>
        <dbReference type="Proteomes" id="UP000034883"/>
    </source>
</evidence>
<keyword evidence="5" id="KW-1133">Transmembrane helix</keyword>
<dbReference type="GO" id="GO:0015031">
    <property type="term" value="P:protein transport"/>
    <property type="evidence" value="ECO:0007669"/>
    <property type="project" value="UniProtKB-KW"/>
</dbReference>
<dbReference type="EMBL" id="CP011125">
    <property type="protein sequence ID" value="AKF03989.1"/>
    <property type="molecule type" value="Genomic_DNA"/>
</dbReference>
<dbReference type="AlphaFoldDB" id="A0A0F6SDT2"/>
<evidence type="ECO:0000313" key="8">
    <source>
        <dbReference type="EMBL" id="AKF03989.1"/>
    </source>
</evidence>
<dbReference type="GO" id="GO:0005886">
    <property type="term" value="C:plasma membrane"/>
    <property type="evidence" value="ECO:0007669"/>
    <property type="project" value="UniProtKB-SubCell"/>
</dbReference>
<evidence type="ECO:0000256" key="7">
    <source>
        <dbReference type="RuleBase" id="RU003879"/>
    </source>
</evidence>
<keyword evidence="7" id="KW-0813">Transport</keyword>
<evidence type="ECO:0000256" key="3">
    <source>
        <dbReference type="ARBA" id="ARBA00022475"/>
    </source>
</evidence>
<keyword evidence="7" id="KW-0653">Protein transport</keyword>
<keyword evidence="4 7" id="KW-0812">Transmembrane</keyword>
<comment type="similarity">
    <text evidence="2 7">Belongs to the ExbD/TolR family.</text>
</comment>